<proteinExistence type="predicted"/>
<sequence>MMYLFGWSVEGPVDIRIAHGKTLSFLTESLLTKLLPSAFLC</sequence>
<reference evidence="1 2" key="1">
    <citation type="submission" date="2017-06" db="EMBL/GenBank/DDBJ databases">
        <title>Sequencing and comparative analysis of myxobacterial genomes.</title>
        <authorList>
            <person name="Rupp O."/>
            <person name="Goesmann A."/>
            <person name="Sogaard-Andersen L."/>
        </authorList>
    </citation>
    <scope>NUCLEOTIDE SEQUENCE [LARGE SCALE GENOMIC DNA]</scope>
    <source>
        <strain evidence="1 2">DSM 52655</strain>
    </source>
</reference>
<accession>A0A250J7L6</accession>
<organism evidence="1 2">
    <name type="scientific">Cystobacter fuscus</name>
    <dbReference type="NCBI Taxonomy" id="43"/>
    <lineage>
        <taxon>Bacteria</taxon>
        <taxon>Pseudomonadati</taxon>
        <taxon>Myxococcota</taxon>
        <taxon>Myxococcia</taxon>
        <taxon>Myxococcales</taxon>
        <taxon>Cystobacterineae</taxon>
        <taxon>Archangiaceae</taxon>
        <taxon>Cystobacter</taxon>
    </lineage>
</organism>
<dbReference type="Proteomes" id="UP000217257">
    <property type="component" value="Chromosome"/>
</dbReference>
<evidence type="ECO:0000313" key="2">
    <source>
        <dbReference type="Proteomes" id="UP000217257"/>
    </source>
</evidence>
<name>A0A250J7L6_9BACT</name>
<evidence type="ECO:0000313" key="1">
    <source>
        <dbReference type="EMBL" id="ATB39915.1"/>
    </source>
</evidence>
<dbReference type="AlphaFoldDB" id="A0A250J7L6"/>
<protein>
    <submittedName>
        <fullName evidence="1">Uncharacterized protein</fullName>
    </submittedName>
</protein>
<dbReference type="KEGG" id="cfus:CYFUS_005363"/>
<gene>
    <name evidence="1" type="ORF">CYFUS_005363</name>
</gene>
<dbReference type="EMBL" id="CP022098">
    <property type="protein sequence ID" value="ATB39915.1"/>
    <property type="molecule type" value="Genomic_DNA"/>
</dbReference>